<comment type="caution">
    <text evidence="1">The sequence shown here is derived from an EMBL/GenBank/DDBJ whole genome shotgun (WGS) entry which is preliminary data.</text>
</comment>
<gene>
    <name evidence="1" type="ORF">H8707_05820</name>
</gene>
<evidence type="ECO:0000313" key="1">
    <source>
        <dbReference type="EMBL" id="MBC8587750.1"/>
    </source>
</evidence>
<proteinExistence type="predicted"/>
<protein>
    <submittedName>
        <fullName evidence="1">Uncharacterized protein</fullName>
    </submittedName>
</protein>
<accession>A0A926ESK3</accession>
<dbReference type="AlphaFoldDB" id="A0A926ESK3"/>
<name>A0A926ESK3_9FIRM</name>
<evidence type="ECO:0000313" key="2">
    <source>
        <dbReference type="Proteomes" id="UP000601171"/>
    </source>
</evidence>
<organism evidence="1 2">
    <name type="scientific">Paratissierella segnis</name>
    <dbReference type="NCBI Taxonomy" id="2763679"/>
    <lineage>
        <taxon>Bacteria</taxon>
        <taxon>Bacillati</taxon>
        <taxon>Bacillota</taxon>
        <taxon>Tissierellia</taxon>
        <taxon>Tissierellales</taxon>
        <taxon>Tissierellaceae</taxon>
        <taxon>Paratissierella</taxon>
    </lineage>
</organism>
<reference evidence="1" key="1">
    <citation type="submission" date="2020-08" db="EMBL/GenBank/DDBJ databases">
        <title>Genome public.</title>
        <authorList>
            <person name="Liu C."/>
            <person name="Sun Q."/>
        </authorList>
    </citation>
    <scope>NUCLEOTIDE SEQUENCE</scope>
    <source>
        <strain evidence="1">BX21</strain>
    </source>
</reference>
<sequence length="350" mass="41236">MNKEQESSFILTKEVYERDFLPVYNLEKCRPKTFIEFEVALPFHIPMCIGRTVTLGSEQGYFSFRFDMVTTNKSYMYSLGEELPTLKVHKTKIHMMAAVDLEYETFVNDRERYNNDYFDLLLAELNNIVLSYMIAMKDDDCHYLTKEMLPATILVKSTNIETWENDMGLFMLHMHIPIEKEPLIEEDVQEVMRLQSVVVWDLNPFVSSEGFIYMAKRYFKQGFYLEAVNHAQTSVEILIRTLFEQLLKDEGKSDKEIEQKLEDTAFMPIIKNMMPSFLGGSWDVTKDATVVGKWYKNTYTLRNKATHRGRIPSFQEVDEAIFGAIEFRKFIVQRIKANKKKYPKLNEYFL</sequence>
<dbReference type="EMBL" id="JACRTG010000016">
    <property type="protein sequence ID" value="MBC8587750.1"/>
    <property type="molecule type" value="Genomic_DNA"/>
</dbReference>
<dbReference type="RefSeq" id="WP_262429197.1">
    <property type="nucleotide sequence ID" value="NZ_JACRTG010000016.1"/>
</dbReference>
<dbReference type="Proteomes" id="UP000601171">
    <property type="component" value="Unassembled WGS sequence"/>
</dbReference>
<keyword evidence="2" id="KW-1185">Reference proteome</keyword>